<feature type="compositionally biased region" description="Pro residues" evidence="1">
    <location>
        <begin position="58"/>
        <end position="67"/>
    </location>
</feature>
<reference evidence="2 3" key="1">
    <citation type="journal article" date="2023" name="IScience">
        <title>Expanded male sex-determining region conserved during the evolution of homothallism in the green alga Volvox.</title>
        <authorList>
            <person name="Yamamoto K."/>
            <person name="Matsuzaki R."/>
            <person name="Mahakham W."/>
            <person name="Heman W."/>
            <person name="Sekimoto H."/>
            <person name="Kawachi M."/>
            <person name="Minakuchi Y."/>
            <person name="Toyoda A."/>
            <person name="Nozaki H."/>
        </authorList>
    </citation>
    <scope>NUCLEOTIDE SEQUENCE [LARGE SCALE GENOMIC DNA]</scope>
    <source>
        <strain evidence="2 3">NIES-4468</strain>
    </source>
</reference>
<evidence type="ECO:0000256" key="1">
    <source>
        <dbReference type="SAM" id="MobiDB-lite"/>
    </source>
</evidence>
<name>A0ABQ5SBP4_9CHLO</name>
<organism evidence="2 3">
    <name type="scientific">Volvox africanus</name>
    <dbReference type="NCBI Taxonomy" id="51714"/>
    <lineage>
        <taxon>Eukaryota</taxon>
        <taxon>Viridiplantae</taxon>
        <taxon>Chlorophyta</taxon>
        <taxon>core chlorophytes</taxon>
        <taxon>Chlorophyceae</taxon>
        <taxon>CS clade</taxon>
        <taxon>Chlamydomonadales</taxon>
        <taxon>Volvocaceae</taxon>
        <taxon>Volvox</taxon>
    </lineage>
</organism>
<proteinExistence type="predicted"/>
<dbReference type="EMBL" id="BSDZ01000045">
    <property type="protein sequence ID" value="GLI66893.1"/>
    <property type="molecule type" value="Genomic_DNA"/>
</dbReference>
<feature type="compositionally biased region" description="Basic residues" evidence="1">
    <location>
        <begin position="1"/>
        <end position="22"/>
    </location>
</feature>
<comment type="caution">
    <text evidence="2">The sequence shown here is derived from an EMBL/GenBank/DDBJ whole genome shotgun (WGS) entry which is preliminary data.</text>
</comment>
<sequence>MTRHPFARHHHHHHNDGHHHHHHNDDHHVEEEDTGDEDDHHHHCVSLPASASLRQPPCVHPPIPPHTPHAYVPLSPPHQKSLQARHQSCGLKLQPQQRCYDGRSGKYTTTTRSPFQVKPMAA</sequence>
<feature type="region of interest" description="Disordered" evidence="1">
    <location>
        <begin position="1"/>
        <end position="90"/>
    </location>
</feature>
<gene>
    <name evidence="2" type="ORF">VaNZ11_010893</name>
</gene>
<keyword evidence="3" id="KW-1185">Reference proteome</keyword>
<evidence type="ECO:0000313" key="2">
    <source>
        <dbReference type="EMBL" id="GLI66893.1"/>
    </source>
</evidence>
<dbReference type="Proteomes" id="UP001165090">
    <property type="component" value="Unassembled WGS sequence"/>
</dbReference>
<evidence type="ECO:0000313" key="3">
    <source>
        <dbReference type="Proteomes" id="UP001165090"/>
    </source>
</evidence>
<protein>
    <submittedName>
        <fullName evidence="2">Uncharacterized protein</fullName>
    </submittedName>
</protein>
<accession>A0ABQ5SBP4</accession>